<dbReference type="PANTHER" id="PTHR40663:SF2">
    <property type="entry name" value="TRANSCRIPTIONAL REGULATOR"/>
    <property type="match status" value="1"/>
</dbReference>
<dbReference type="EMBL" id="QKNX01000004">
    <property type="protein sequence ID" value="TKR25201.1"/>
    <property type="molecule type" value="Genomic_DNA"/>
</dbReference>
<dbReference type="InterPro" id="IPR036390">
    <property type="entry name" value="WH_DNA-bd_sf"/>
</dbReference>
<dbReference type="PANTHER" id="PTHR40663">
    <property type="match status" value="1"/>
</dbReference>
<dbReference type="Pfam" id="PF23470">
    <property type="entry name" value="Zn_ribbon_PF0610"/>
    <property type="match status" value="1"/>
</dbReference>
<gene>
    <name evidence="3" type="ORF">DM868_10500</name>
</gene>
<evidence type="ECO:0000313" key="4">
    <source>
        <dbReference type="Proteomes" id="UP000308037"/>
    </source>
</evidence>
<comment type="caution">
    <text evidence="3">The sequence shown here is derived from an EMBL/GenBank/DDBJ whole genome shotgun (WGS) entry which is preliminary data.</text>
</comment>
<dbReference type="Proteomes" id="UP000308037">
    <property type="component" value="Unassembled WGS sequence"/>
</dbReference>
<reference evidence="3 4" key="1">
    <citation type="submission" date="2019-04" db="EMBL/GenBank/DDBJ databases">
        <title>Natronomonas sp. F20-122 a newhaloarchaeon isolated from a saline saltern of Isla Bacuta, Huelva, Spain.</title>
        <authorList>
            <person name="Duran-Viseras A."/>
            <person name="Sanchez-Porro C."/>
            <person name="Ventosa A."/>
        </authorList>
    </citation>
    <scope>NUCLEOTIDE SEQUENCE [LARGE SCALE GENOMIC DNA]</scope>
    <source>
        <strain evidence="3 4">F20-122</strain>
    </source>
</reference>
<evidence type="ECO:0000259" key="1">
    <source>
        <dbReference type="Pfam" id="PF21476"/>
    </source>
</evidence>
<dbReference type="InterPro" id="IPR049159">
    <property type="entry name" value="PF0610-like_wHTH_N"/>
</dbReference>
<name>A0A4U5JAB9_9EURY</name>
<dbReference type="Pfam" id="PF21476">
    <property type="entry name" value="PF0610-like_N"/>
    <property type="match status" value="1"/>
</dbReference>
<organism evidence="3 4">
    <name type="scientific">Natronomonas salsuginis</name>
    <dbReference type="NCBI Taxonomy" id="2217661"/>
    <lineage>
        <taxon>Archaea</taxon>
        <taxon>Methanobacteriati</taxon>
        <taxon>Methanobacteriota</taxon>
        <taxon>Stenosarchaea group</taxon>
        <taxon>Halobacteria</taxon>
        <taxon>Halobacteriales</taxon>
        <taxon>Natronomonadaceae</taxon>
        <taxon>Natronomonas</taxon>
    </lineage>
</organism>
<dbReference type="RefSeq" id="WP_137276840.1">
    <property type="nucleotide sequence ID" value="NZ_QKNX01000004.1"/>
</dbReference>
<dbReference type="SUPFAM" id="SSF46785">
    <property type="entry name" value="Winged helix' DNA-binding domain"/>
    <property type="match status" value="1"/>
</dbReference>
<dbReference type="AlphaFoldDB" id="A0A4U5JAB9"/>
<feature type="domain" description="PF0610-like winged HTH N-terminal" evidence="1">
    <location>
        <begin position="7"/>
        <end position="56"/>
    </location>
</feature>
<proteinExistence type="predicted"/>
<protein>
    <submittedName>
        <fullName evidence="3">Transcriptional regulator</fullName>
    </submittedName>
</protein>
<dbReference type="InterPro" id="IPR038767">
    <property type="entry name" value="PF0610-like"/>
</dbReference>
<feature type="domain" description="PF0610-like rubredoxin-like zinc beta-ribbon C-terminal" evidence="2">
    <location>
        <begin position="59"/>
        <end position="94"/>
    </location>
</feature>
<evidence type="ECO:0000259" key="2">
    <source>
        <dbReference type="Pfam" id="PF23470"/>
    </source>
</evidence>
<dbReference type="InterPro" id="IPR057022">
    <property type="entry name" value="PF0610-like_Zn_ribbon_C"/>
</dbReference>
<sequence length="96" mass="10582">MQGAERTTRQRIASFLRERPAEAGQIATEFEITTAAALTHVEHISKSLDGTDERLLAAPPECRDCGFDGFDSLINRPSRCPTCKSESVSEPVFTVR</sequence>
<accession>A0A4U5JAB9</accession>
<keyword evidence="4" id="KW-1185">Reference proteome</keyword>
<evidence type="ECO:0000313" key="3">
    <source>
        <dbReference type="EMBL" id="TKR25201.1"/>
    </source>
</evidence>
<dbReference type="OrthoDB" id="30924at2157"/>